<evidence type="ECO:0008006" key="3">
    <source>
        <dbReference type="Google" id="ProtNLM"/>
    </source>
</evidence>
<dbReference type="PROSITE" id="PS51257">
    <property type="entry name" value="PROKAR_LIPOPROTEIN"/>
    <property type="match status" value="1"/>
</dbReference>
<proteinExistence type="predicted"/>
<comment type="caution">
    <text evidence="1">The sequence shown here is derived from an EMBL/GenBank/DDBJ whole genome shotgun (WGS) entry which is preliminary data.</text>
</comment>
<dbReference type="OrthoDB" id="4240738at2"/>
<keyword evidence="2" id="KW-1185">Reference proteome</keyword>
<reference evidence="2" key="1">
    <citation type="submission" date="2016-07" db="EMBL/GenBank/DDBJ databases">
        <title>Frankia sp. NRRL B-16219 Genome sequencing.</title>
        <authorList>
            <person name="Ghodhbane-Gtari F."/>
            <person name="Swanson E."/>
            <person name="Gueddou A."/>
            <person name="Louati M."/>
            <person name="Nouioui I."/>
            <person name="Hezbri K."/>
            <person name="Abebe-Akele F."/>
            <person name="Simpson S."/>
            <person name="Morris K."/>
            <person name="Thomas K."/>
            <person name="Gtari M."/>
            <person name="Tisa L.S."/>
        </authorList>
    </citation>
    <scope>NUCLEOTIDE SEQUENCE [LARGE SCALE GENOMIC DNA]</scope>
    <source>
        <strain evidence="2">NRRL B-16219</strain>
    </source>
</reference>
<dbReference type="Proteomes" id="UP000179769">
    <property type="component" value="Unassembled WGS sequence"/>
</dbReference>
<evidence type="ECO:0000313" key="2">
    <source>
        <dbReference type="Proteomes" id="UP000179769"/>
    </source>
</evidence>
<evidence type="ECO:0000313" key="1">
    <source>
        <dbReference type="EMBL" id="OHV27991.1"/>
    </source>
</evidence>
<gene>
    <name evidence="1" type="ORF">BBK14_18715</name>
</gene>
<accession>A0A1S1Q3B8</accession>
<dbReference type="EMBL" id="MAXA01000215">
    <property type="protein sequence ID" value="OHV27991.1"/>
    <property type="molecule type" value="Genomic_DNA"/>
</dbReference>
<sequence>MAGMGRILSRAGVTATCVALLVLLSGCGDDDERGMGDAPVLNRRGDDTPAEVFNFPDHFGNLATKCVGHGLRGYTTTHFADDDGYIPSANTKIVPDPDCR</sequence>
<organism evidence="1 2">
    <name type="scientific">Parafrankia soli</name>
    <dbReference type="NCBI Taxonomy" id="2599596"/>
    <lineage>
        <taxon>Bacteria</taxon>
        <taxon>Bacillati</taxon>
        <taxon>Actinomycetota</taxon>
        <taxon>Actinomycetes</taxon>
        <taxon>Frankiales</taxon>
        <taxon>Frankiaceae</taxon>
        <taxon>Parafrankia</taxon>
    </lineage>
</organism>
<name>A0A1S1Q3B8_9ACTN</name>
<protein>
    <recommendedName>
        <fullName evidence="3">Lipoprotein</fullName>
    </recommendedName>
</protein>
<dbReference type="AlphaFoldDB" id="A0A1S1Q3B8"/>